<dbReference type="SUPFAM" id="SSF89447">
    <property type="entry name" value="AbrB/MazE/MraZ-like"/>
    <property type="match status" value="1"/>
</dbReference>
<dbReference type="SMART" id="SM00966">
    <property type="entry name" value="SpoVT_AbrB"/>
    <property type="match status" value="1"/>
</dbReference>
<dbReference type="InterPro" id="IPR037914">
    <property type="entry name" value="SpoVT-AbrB_sf"/>
</dbReference>
<dbReference type="OrthoDB" id="9795766at2"/>
<comment type="caution">
    <text evidence="3">The sequence shown here is derived from an EMBL/GenBank/DDBJ whole genome shotgun (WGS) entry which is preliminary data.</text>
</comment>
<dbReference type="InterPro" id="IPR007159">
    <property type="entry name" value="SpoVT-AbrB_dom"/>
</dbReference>
<evidence type="ECO:0000313" key="3">
    <source>
        <dbReference type="EMBL" id="KRK89552.1"/>
    </source>
</evidence>
<protein>
    <recommendedName>
        <fullName evidence="2">SpoVT-AbrB domain-containing protein</fullName>
    </recommendedName>
</protein>
<organism evidence="3 4">
    <name type="scientific">Lentilactobacillus sunkii DSM 19904</name>
    <dbReference type="NCBI Taxonomy" id="1423808"/>
    <lineage>
        <taxon>Bacteria</taxon>
        <taxon>Bacillati</taxon>
        <taxon>Bacillota</taxon>
        <taxon>Bacilli</taxon>
        <taxon>Lactobacillales</taxon>
        <taxon>Lactobacillaceae</taxon>
        <taxon>Lentilactobacillus</taxon>
    </lineage>
</organism>
<reference evidence="3 4" key="1">
    <citation type="journal article" date="2015" name="Genome Announc.">
        <title>Expanding the biotechnology potential of lactobacilli through comparative genomics of 213 strains and associated genera.</title>
        <authorList>
            <person name="Sun Z."/>
            <person name="Harris H.M."/>
            <person name="McCann A."/>
            <person name="Guo C."/>
            <person name="Argimon S."/>
            <person name="Zhang W."/>
            <person name="Yang X."/>
            <person name="Jeffery I.B."/>
            <person name="Cooney J.C."/>
            <person name="Kagawa T.F."/>
            <person name="Liu W."/>
            <person name="Song Y."/>
            <person name="Salvetti E."/>
            <person name="Wrobel A."/>
            <person name="Rasinkangas P."/>
            <person name="Parkhill J."/>
            <person name="Rea M.C."/>
            <person name="O'Sullivan O."/>
            <person name="Ritari J."/>
            <person name="Douillard F.P."/>
            <person name="Paul Ross R."/>
            <person name="Yang R."/>
            <person name="Briner A.E."/>
            <person name="Felis G.E."/>
            <person name="de Vos W.M."/>
            <person name="Barrangou R."/>
            <person name="Klaenhammer T.R."/>
            <person name="Caufield P.W."/>
            <person name="Cui Y."/>
            <person name="Zhang H."/>
            <person name="O'Toole P.W."/>
        </authorList>
    </citation>
    <scope>NUCLEOTIDE SEQUENCE [LARGE SCALE GENOMIC DNA]</scope>
    <source>
        <strain evidence="3 4">DSM 19904</strain>
    </source>
</reference>
<dbReference type="Proteomes" id="UP000051581">
    <property type="component" value="Unassembled WGS sequence"/>
</dbReference>
<dbReference type="EMBL" id="AZEA01000002">
    <property type="protein sequence ID" value="KRK89552.1"/>
    <property type="molecule type" value="Genomic_DNA"/>
</dbReference>
<feature type="region of interest" description="Disordered" evidence="1">
    <location>
        <begin position="71"/>
        <end position="90"/>
    </location>
</feature>
<accession>A0A0R1L214</accession>
<keyword evidence="4" id="KW-1185">Reference proteome</keyword>
<dbReference type="RefSeq" id="WP_057823434.1">
    <property type="nucleotide sequence ID" value="NZ_AZEA01000002.1"/>
</dbReference>
<evidence type="ECO:0000259" key="2">
    <source>
        <dbReference type="SMART" id="SM00966"/>
    </source>
</evidence>
<dbReference type="InterPro" id="IPR039052">
    <property type="entry name" value="Antitox_PemI-like"/>
</dbReference>
<evidence type="ECO:0000256" key="1">
    <source>
        <dbReference type="SAM" id="MobiDB-lite"/>
    </source>
</evidence>
<sequence length="90" mass="10319">MSQTLNEDGKTKLSKWGNSNATRIPRNLIEQLGWKDNENLSINIENNSLVLKPLSNRPANIHELFAGWKDDGKRDTELDWGESKGNELKW</sequence>
<dbReference type="Gene3D" id="2.10.260.10">
    <property type="match status" value="1"/>
</dbReference>
<gene>
    <name evidence="3" type="ORF">FD17_GL001141</name>
</gene>
<dbReference type="PATRIC" id="fig|1423808.3.peg.1152"/>
<dbReference type="PANTHER" id="PTHR40516">
    <property type="entry name" value="ANTITOXIN CHPS-RELATED"/>
    <property type="match status" value="1"/>
</dbReference>
<proteinExistence type="predicted"/>
<dbReference type="PANTHER" id="PTHR40516:SF1">
    <property type="entry name" value="ANTITOXIN CHPS-RELATED"/>
    <property type="match status" value="1"/>
</dbReference>
<dbReference type="Pfam" id="PF04014">
    <property type="entry name" value="MazE_antitoxin"/>
    <property type="match status" value="1"/>
</dbReference>
<evidence type="ECO:0000313" key="4">
    <source>
        <dbReference type="Proteomes" id="UP000051581"/>
    </source>
</evidence>
<feature type="domain" description="SpoVT-AbrB" evidence="2">
    <location>
        <begin position="14"/>
        <end position="59"/>
    </location>
</feature>
<dbReference type="GO" id="GO:0003677">
    <property type="term" value="F:DNA binding"/>
    <property type="evidence" value="ECO:0007669"/>
    <property type="project" value="InterPro"/>
</dbReference>
<name>A0A0R1L214_9LACO</name>
<dbReference type="GO" id="GO:0097351">
    <property type="term" value="F:toxin sequestering activity"/>
    <property type="evidence" value="ECO:0007669"/>
    <property type="project" value="InterPro"/>
</dbReference>
<dbReference type="AlphaFoldDB" id="A0A0R1L214"/>